<dbReference type="GO" id="GO:0003690">
    <property type="term" value="F:double-stranded DNA binding"/>
    <property type="evidence" value="ECO:0007669"/>
    <property type="project" value="TreeGrafter"/>
</dbReference>
<feature type="compositionally biased region" description="Basic residues" evidence="8">
    <location>
        <begin position="170"/>
        <end position="180"/>
    </location>
</feature>
<evidence type="ECO:0000259" key="9">
    <source>
        <dbReference type="PROSITE" id="PS51504"/>
    </source>
</evidence>
<evidence type="ECO:0000256" key="6">
    <source>
        <dbReference type="ARBA" id="ARBA00023242"/>
    </source>
</evidence>
<dbReference type="PROSITE" id="PS51504">
    <property type="entry name" value="H15"/>
    <property type="match status" value="1"/>
</dbReference>
<dbReference type="SMART" id="SM00526">
    <property type="entry name" value="H15"/>
    <property type="match status" value="1"/>
</dbReference>
<dbReference type="AlphaFoldDB" id="A0AA36GSM9"/>
<name>A0AA36GSM9_CYLNA</name>
<keyword evidence="3 7" id="KW-0158">Chromosome</keyword>
<dbReference type="GO" id="GO:0045910">
    <property type="term" value="P:negative regulation of DNA recombination"/>
    <property type="evidence" value="ECO:0007669"/>
    <property type="project" value="TreeGrafter"/>
</dbReference>
<feature type="compositionally biased region" description="Basic and acidic residues" evidence="8">
    <location>
        <begin position="117"/>
        <end position="130"/>
    </location>
</feature>
<evidence type="ECO:0000256" key="5">
    <source>
        <dbReference type="ARBA" id="ARBA00023125"/>
    </source>
</evidence>
<dbReference type="InterPro" id="IPR036388">
    <property type="entry name" value="WH-like_DNA-bd_sf"/>
</dbReference>
<dbReference type="InterPro" id="IPR005818">
    <property type="entry name" value="Histone_H1/H5_H15"/>
</dbReference>
<dbReference type="GO" id="GO:0030261">
    <property type="term" value="P:chromosome condensation"/>
    <property type="evidence" value="ECO:0007669"/>
    <property type="project" value="TreeGrafter"/>
</dbReference>
<keyword evidence="4" id="KW-0007">Acetylation</keyword>
<feature type="region of interest" description="Disordered" evidence="8">
    <location>
        <begin position="1"/>
        <end position="33"/>
    </location>
</feature>
<dbReference type="SUPFAM" id="SSF46785">
    <property type="entry name" value="Winged helix' DNA-binding domain"/>
    <property type="match status" value="1"/>
</dbReference>
<dbReference type="Proteomes" id="UP001176961">
    <property type="component" value="Unassembled WGS sequence"/>
</dbReference>
<dbReference type="GO" id="GO:0030527">
    <property type="term" value="F:structural constituent of chromatin"/>
    <property type="evidence" value="ECO:0007669"/>
    <property type="project" value="InterPro"/>
</dbReference>
<evidence type="ECO:0000256" key="2">
    <source>
        <dbReference type="ARBA" id="ARBA00004286"/>
    </source>
</evidence>
<sequence length="188" mass="19918">MSAAAVSSRKAAPRTKVAPKTKAEGAPKPAPAHPTYAVMVADAIEQLKERSGSSKTAILKYMTQHYNLGDNVTMINVHVKRAITRGLAKGELQQVTGIGASGSFKLAPGSKQKKPVSPKEKKPIAKKITDQPKAPKKMATKPAVEKKVKIVDTSAAPKAKPVKEPVQSKPKAKRSVKVTKKPVSSAKA</sequence>
<keyword evidence="5 7" id="KW-0238">DNA-binding</keyword>
<dbReference type="Gene3D" id="1.10.10.10">
    <property type="entry name" value="Winged helix-like DNA-binding domain superfamily/Winged helix DNA-binding domain"/>
    <property type="match status" value="1"/>
</dbReference>
<protein>
    <recommendedName>
        <fullName evidence="9">H15 domain-containing protein</fullName>
    </recommendedName>
</protein>
<dbReference type="Pfam" id="PF00538">
    <property type="entry name" value="Linker_histone"/>
    <property type="match status" value="1"/>
</dbReference>
<comment type="subcellular location">
    <subcellularLocation>
        <location evidence="2">Chromosome</location>
    </subcellularLocation>
    <subcellularLocation>
        <location evidence="1 7">Nucleus</location>
    </subcellularLocation>
</comment>
<keyword evidence="6 7" id="KW-0539">Nucleus</keyword>
<dbReference type="EMBL" id="CATQJL010000223">
    <property type="protein sequence ID" value="CAJ0597462.1"/>
    <property type="molecule type" value="Genomic_DNA"/>
</dbReference>
<keyword evidence="11" id="KW-1185">Reference proteome</keyword>
<evidence type="ECO:0000256" key="7">
    <source>
        <dbReference type="RuleBase" id="RU003894"/>
    </source>
</evidence>
<evidence type="ECO:0000256" key="3">
    <source>
        <dbReference type="ARBA" id="ARBA00022454"/>
    </source>
</evidence>
<comment type="similarity">
    <text evidence="7">Belongs to the histone H1/H5 family.</text>
</comment>
<dbReference type="GO" id="GO:0006334">
    <property type="term" value="P:nucleosome assembly"/>
    <property type="evidence" value="ECO:0007669"/>
    <property type="project" value="InterPro"/>
</dbReference>
<accession>A0AA36GSM9</accession>
<evidence type="ECO:0000256" key="1">
    <source>
        <dbReference type="ARBA" id="ARBA00004123"/>
    </source>
</evidence>
<comment type="caution">
    <text evidence="10">The sequence shown here is derived from an EMBL/GenBank/DDBJ whole genome shotgun (WGS) entry which is preliminary data.</text>
</comment>
<organism evidence="10 11">
    <name type="scientific">Cylicocyclus nassatus</name>
    <name type="common">Nematode worm</name>
    <dbReference type="NCBI Taxonomy" id="53992"/>
    <lineage>
        <taxon>Eukaryota</taxon>
        <taxon>Metazoa</taxon>
        <taxon>Ecdysozoa</taxon>
        <taxon>Nematoda</taxon>
        <taxon>Chromadorea</taxon>
        <taxon>Rhabditida</taxon>
        <taxon>Rhabditina</taxon>
        <taxon>Rhabditomorpha</taxon>
        <taxon>Strongyloidea</taxon>
        <taxon>Strongylidae</taxon>
        <taxon>Cylicocyclus</taxon>
    </lineage>
</organism>
<dbReference type="PANTHER" id="PTHR11467">
    <property type="entry name" value="HISTONE H1"/>
    <property type="match status" value="1"/>
</dbReference>
<feature type="region of interest" description="Disordered" evidence="8">
    <location>
        <begin position="101"/>
        <end position="188"/>
    </location>
</feature>
<dbReference type="GO" id="GO:0005634">
    <property type="term" value="C:nucleus"/>
    <property type="evidence" value="ECO:0007669"/>
    <property type="project" value="UniProtKB-SubCell"/>
</dbReference>
<dbReference type="InterPro" id="IPR005819">
    <property type="entry name" value="H1/H5"/>
</dbReference>
<evidence type="ECO:0000313" key="10">
    <source>
        <dbReference type="EMBL" id="CAJ0597462.1"/>
    </source>
</evidence>
<dbReference type="CDD" id="cd00073">
    <property type="entry name" value="H15"/>
    <property type="match status" value="1"/>
</dbReference>
<dbReference type="FunFam" id="1.10.10.10:FF:000140">
    <property type="entry name" value="Histone H1.0"/>
    <property type="match status" value="1"/>
</dbReference>
<dbReference type="PRINTS" id="PR00624">
    <property type="entry name" value="HISTONEH5"/>
</dbReference>
<dbReference type="GO" id="GO:0031492">
    <property type="term" value="F:nucleosomal DNA binding"/>
    <property type="evidence" value="ECO:0007669"/>
    <property type="project" value="TreeGrafter"/>
</dbReference>
<reference evidence="10" key="1">
    <citation type="submission" date="2023-07" db="EMBL/GenBank/DDBJ databases">
        <authorList>
            <consortium name="CYATHOMIX"/>
        </authorList>
    </citation>
    <scope>NUCLEOTIDE SEQUENCE</scope>
    <source>
        <strain evidence="10">N/A</strain>
    </source>
</reference>
<evidence type="ECO:0000256" key="8">
    <source>
        <dbReference type="SAM" id="MobiDB-lite"/>
    </source>
</evidence>
<dbReference type="InterPro" id="IPR036390">
    <property type="entry name" value="WH_DNA-bd_sf"/>
</dbReference>
<feature type="domain" description="H15" evidence="9">
    <location>
        <begin position="32"/>
        <end position="108"/>
    </location>
</feature>
<dbReference type="GO" id="GO:0000786">
    <property type="term" value="C:nucleosome"/>
    <property type="evidence" value="ECO:0007669"/>
    <property type="project" value="InterPro"/>
</dbReference>
<proteinExistence type="inferred from homology"/>
<dbReference type="PANTHER" id="PTHR11467:SF36">
    <property type="entry name" value="HISTONE 24-RELATED"/>
    <property type="match status" value="1"/>
</dbReference>
<evidence type="ECO:0000313" key="11">
    <source>
        <dbReference type="Proteomes" id="UP001176961"/>
    </source>
</evidence>
<evidence type="ECO:0000256" key="4">
    <source>
        <dbReference type="ARBA" id="ARBA00022990"/>
    </source>
</evidence>
<gene>
    <name evidence="10" type="ORF">CYNAS_LOCUS9445</name>
</gene>